<dbReference type="Gene3D" id="1.20.5.4010">
    <property type="match status" value="1"/>
</dbReference>
<dbReference type="GO" id="GO:0003729">
    <property type="term" value="F:mRNA binding"/>
    <property type="evidence" value="ECO:0007669"/>
    <property type="project" value="TreeGrafter"/>
</dbReference>
<keyword evidence="2 3" id="KW-0694">RNA-binding</keyword>
<feature type="domain" description="K Homology" evidence="5">
    <location>
        <begin position="238"/>
        <end position="357"/>
    </location>
</feature>
<dbReference type="GO" id="GO:0005634">
    <property type="term" value="C:nucleus"/>
    <property type="evidence" value="ECO:0007669"/>
    <property type="project" value="TreeGrafter"/>
</dbReference>
<organism evidence="6 7">
    <name type="scientific">Diploscapter pachys</name>
    <dbReference type="NCBI Taxonomy" id="2018661"/>
    <lineage>
        <taxon>Eukaryota</taxon>
        <taxon>Metazoa</taxon>
        <taxon>Ecdysozoa</taxon>
        <taxon>Nematoda</taxon>
        <taxon>Chromadorea</taxon>
        <taxon>Rhabditida</taxon>
        <taxon>Rhabditina</taxon>
        <taxon>Rhabditomorpha</taxon>
        <taxon>Rhabditoidea</taxon>
        <taxon>Rhabditidae</taxon>
        <taxon>Diploscapter</taxon>
    </lineage>
</organism>
<feature type="compositionally biased region" description="Polar residues" evidence="4">
    <location>
        <begin position="546"/>
        <end position="557"/>
    </location>
</feature>
<dbReference type="OrthoDB" id="6777263at2759"/>
<feature type="region of interest" description="Disordered" evidence="4">
    <location>
        <begin position="546"/>
        <end position="567"/>
    </location>
</feature>
<evidence type="ECO:0000256" key="2">
    <source>
        <dbReference type="ARBA" id="ARBA00022884"/>
    </source>
</evidence>
<gene>
    <name evidence="6" type="ORF">WR25_14147</name>
</gene>
<feature type="region of interest" description="Disordered" evidence="4">
    <location>
        <begin position="398"/>
        <end position="431"/>
    </location>
</feature>
<dbReference type="Pfam" id="PF16544">
    <property type="entry name" value="STAR_dimer"/>
    <property type="match status" value="1"/>
</dbReference>
<evidence type="ECO:0000313" key="7">
    <source>
        <dbReference type="Proteomes" id="UP000218231"/>
    </source>
</evidence>
<dbReference type="InterPro" id="IPR045071">
    <property type="entry name" value="BBP-like"/>
</dbReference>
<dbReference type="InterPro" id="IPR032377">
    <property type="entry name" value="STAR_dimer"/>
</dbReference>
<dbReference type="Pfam" id="PF22675">
    <property type="entry name" value="KH-I_KHDC4-BBP"/>
    <property type="match status" value="1"/>
</dbReference>
<evidence type="ECO:0000256" key="1">
    <source>
        <dbReference type="ARBA" id="ARBA00022473"/>
    </source>
</evidence>
<dbReference type="SMART" id="SM00322">
    <property type="entry name" value="KH"/>
    <property type="match status" value="1"/>
</dbReference>
<dbReference type="FunFam" id="3.30.1370.10:FF:000028">
    <property type="entry name" value="protein quaking isoform X2"/>
    <property type="match status" value="1"/>
</dbReference>
<dbReference type="SUPFAM" id="SSF54791">
    <property type="entry name" value="Eukaryotic type KH-domain (KH-domain type I)"/>
    <property type="match status" value="1"/>
</dbReference>
<evidence type="ECO:0000313" key="6">
    <source>
        <dbReference type="EMBL" id="PAV75849.1"/>
    </source>
</evidence>
<evidence type="ECO:0000256" key="4">
    <source>
        <dbReference type="SAM" id="MobiDB-lite"/>
    </source>
</evidence>
<dbReference type="Gene3D" id="3.30.1370.10">
    <property type="entry name" value="K Homology domain, type 1"/>
    <property type="match status" value="1"/>
</dbReference>
<feature type="compositionally biased region" description="Polar residues" evidence="4">
    <location>
        <begin position="398"/>
        <end position="427"/>
    </location>
</feature>
<evidence type="ECO:0000259" key="5">
    <source>
        <dbReference type="SMART" id="SM00322"/>
    </source>
</evidence>
<dbReference type="InterPro" id="IPR055256">
    <property type="entry name" value="KH_1_KHDC4/BBP-like"/>
</dbReference>
<dbReference type="InterPro" id="IPR004087">
    <property type="entry name" value="KH_dom"/>
</dbReference>
<reference evidence="6 7" key="1">
    <citation type="journal article" date="2017" name="Curr. Biol.">
        <title>Genome architecture and evolution of a unichromosomal asexual nematode.</title>
        <authorList>
            <person name="Fradin H."/>
            <person name="Zegar C."/>
            <person name="Gutwein M."/>
            <person name="Lucas J."/>
            <person name="Kovtun M."/>
            <person name="Corcoran D."/>
            <person name="Baugh L.R."/>
            <person name="Kiontke K."/>
            <person name="Gunsalus K."/>
            <person name="Fitch D.H."/>
            <person name="Piano F."/>
        </authorList>
    </citation>
    <scope>NUCLEOTIDE SEQUENCE [LARGE SCALE GENOMIC DNA]</scope>
    <source>
        <strain evidence="6">PF1309</strain>
    </source>
</reference>
<keyword evidence="1" id="KW-0217">Developmental protein</keyword>
<comment type="caution">
    <text evidence="6">The sequence shown here is derived from an EMBL/GenBank/DDBJ whole genome shotgun (WGS) entry which is preliminary data.</text>
</comment>
<accession>A0A2A2KPM4</accession>
<proteinExistence type="predicted"/>
<name>A0A2A2KPM4_9BILA</name>
<dbReference type="GO" id="GO:0048024">
    <property type="term" value="P:regulation of mRNA splicing, via spliceosome"/>
    <property type="evidence" value="ECO:0007669"/>
    <property type="project" value="TreeGrafter"/>
</dbReference>
<dbReference type="PROSITE" id="PS50084">
    <property type="entry name" value="KH_TYPE_1"/>
    <property type="match status" value="1"/>
</dbReference>
<keyword evidence="7" id="KW-1185">Reference proteome</keyword>
<evidence type="ECO:0000256" key="3">
    <source>
        <dbReference type="PROSITE-ProRule" id="PRU00117"/>
    </source>
</evidence>
<dbReference type="InterPro" id="IPR036612">
    <property type="entry name" value="KH_dom_type_1_sf"/>
</dbReference>
<dbReference type="Proteomes" id="UP000218231">
    <property type="component" value="Unassembled WGS sequence"/>
</dbReference>
<sequence length="567" mass="61931">MMVASWLAELMGDAVVGVELEAEEKRDENWEDCTKETGRKSAGWKERMLAEQKDRKVDEMKSAVCSSNNNNNNNNNNNKTVEMQSPASVSVTPKRRLFSIGIGAAAAGMGIDMGLNNNNCLSPSPLIHSSLSAAHPVVVVPTTPTVRAKSFSGSETKAHQLGSPSRVSAASTDSELALEYMHELTKDQKTLECFPAVFTHLDRLLNEEISRVRSSLFQNEIGIDGGMVDLPEPVGEVMTLTEKLYVPKKEFPDVSEIRESNSIELTENGIFQYNFVGRILGPRGMTAKQLEQETGCKIMVRGKGSMRDKKKEEANRGKPEWEHLDDDLHVLLQCEDTENRAKAKLKVATDHVKRLLVPAPEGMDELKRKQLMELAIINGTYRPYHKVGSIPMLATAPSMPSRNNSTTHRGSPSKVQLLSPARQSASPSAHLPVTVSHPPAILAAASCGVIPLTHSPQRPLAPPVPLFRSPIHGHGLPSPSPPRISNIPMQPQPALPHNVYRTSSHLFASTPLPSPLPPPNTPVPQLSPGPGMFGNTFFNFGALGNSPQSPPHQQQIDMNPPFTSFFK</sequence>
<feature type="region of interest" description="Disordered" evidence="4">
    <location>
        <begin position="28"/>
        <end position="47"/>
    </location>
</feature>
<dbReference type="STRING" id="2018661.A0A2A2KPM4"/>
<dbReference type="PANTHER" id="PTHR11208">
    <property type="entry name" value="RNA-BINDING PROTEIN RELATED"/>
    <property type="match status" value="1"/>
</dbReference>
<dbReference type="AlphaFoldDB" id="A0A2A2KPM4"/>
<protein>
    <recommendedName>
        <fullName evidence="5">K Homology domain-containing protein</fullName>
    </recommendedName>
</protein>
<dbReference type="PANTHER" id="PTHR11208:SF125">
    <property type="entry name" value="KH DOMAIN-CONTAINING RNA-BINDING PROTEIN QKI"/>
    <property type="match status" value="1"/>
</dbReference>
<dbReference type="EMBL" id="LIAE01008027">
    <property type="protein sequence ID" value="PAV75849.1"/>
    <property type="molecule type" value="Genomic_DNA"/>
</dbReference>